<dbReference type="InterPro" id="IPR037045">
    <property type="entry name" value="S8pro/Inhibitor_I9_sf"/>
</dbReference>
<evidence type="ECO:0000256" key="3">
    <source>
        <dbReference type="ARBA" id="ARBA00022525"/>
    </source>
</evidence>
<feature type="domain" description="Inhibitor I9" evidence="14">
    <location>
        <begin position="34"/>
        <end position="103"/>
    </location>
</feature>
<dbReference type="GO" id="GO:0009610">
    <property type="term" value="P:response to symbiotic fungus"/>
    <property type="evidence" value="ECO:0007669"/>
    <property type="project" value="UniProtKB-ARBA"/>
</dbReference>
<feature type="active site" description="Charge relay system" evidence="9 10">
    <location>
        <position position="148"/>
    </location>
</feature>
<dbReference type="PROSITE" id="PS51892">
    <property type="entry name" value="SUBTILASE"/>
    <property type="match status" value="1"/>
</dbReference>
<dbReference type="InterPro" id="IPR034197">
    <property type="entry name" value="Peptidases_S8_3"/>
</dbReference>
<dbReference type="PANTHER" id="PTHR10795">
    <property type="entry name" value="PROPROTEIN CONVERTASE SUBTILISIN/KEXIN"/>
    <property type="match status" value="1"/>
</dbReference>
<dbReference type="RefSeq" id="XP_030944577.1">
    <property type="nucleotide sequence ID" value="XM_031088717.1"/>
</dbReference>
<evidence type="ECO:0000256" key="9">
    <source>
        <dbReference type="PIRSR" id="PIRSR615500-1"/>
    </source>
</evidence>
<dbReference type="Gene3D" id="3.50.30.30">
    <property type="match status" value="1"/>
</dbReference>
<keyword evidence="6 10" id="KW-0378">Hydrolase</keyword>
<dbReference type="Gramene" id="QL11p046880:mrna">
    <property type="protein sequence ID" value="QL11p046880:mrna:CDS:1"/>
    <property type="gene ID" value="QL11p046880"/>
</dbReference>
<evidence type="ECO:0000259" key="14">
    <source>
        <dbReference type="Pfam" id="PF05922"/>
    </source>
</evidence>
<dbReference type="InParanoid" id="A0A7N2MZU0"/>
<feature type="domain" description="Peptidase S8/S53" evidence="12">
    <location>
        <begin position="139"/>
        <end position="587"/>
    </location>
</feature>
<dbReference type="SUPFAM" id="SSF52743">
    <property type="entry name" value="Subtilisin-like"/>
    <property type="match status" value="1"/>
</dbReference>
<dbReference type="Pfam" id="PF17766">
    <property type="entry name" value="fn3_6"/>
    <property type="match status" value="1"/>
</dbReference>
<evidence type="ECO:0000256" key="4">
    <source>
        <dbReference type="ARBA" id="ARBA00022670"/>
    </source>
</evidence>
<comment type="similarity">
    <text evidence="2 10">Belongs to the peptidase S8 family.</text>
</comment>
<feature type="active site" description="Charge relay system" evidence="9 10">
    <location>
        <position position="221"/>
    </location>
</feature>
<reference evidence="16 17" key="1">
    <citation type="journal article" date="2016" name="G3 (Bethesda)">
        <title>First Draft Assembly and Annotation of the Genome of a California Endemic Oak Quercus lobata Nee (Fagaceae).</title>
        <authorList>
            <person name="Sork V.L."/>
            <person name="Fitz-Gibbon S.T."/>
            <person name="Puiu D."/>
            <person name="Crepeau M."/>
            <person name="Gugger P.F."/>
            <person name="Sherman R."/>
            <person name="Stevens K."/>
            <person name="Langley C.H."/>
            <person name="Pellegrini M."/>
            <person name="Salzberg S.L."/>
        </authorList>
    </citation>
    <scope>NUCLEOTIDE SEQUENCE [LARGE SCALE GENOMIC DNA]</scope>
    <source>
        <strain evidence="16 17">cv. SW786</strain>
    </source>
</reference>
<feature type="domain" description="PA" evidence="13">
    <location>
        <begin position="381"/>
        <end position="459"/>
    </location>
</feature>
<gene>
    <name evidence="16" type="primary">LOC115969149</name>
</gene>
<dbReference type="CDD" id="cd04852">
    <property type="entry name" value="Peptidases_S8_3"/>
    <property type="match status" value="1"/>
</dbReference>
<dbReference type="Proteomes" id="UP000594261">
    <property type="component" value="Chromosome 11"/>
</dbReference>
<keyword evidence="4 10" id="KW-0645">Protease</keyword>
<dbReference type="InterPro" id="IPR045051">
    <property type="entry name" value="SBT"/>
</dbReference>
<sequence length="766" mass="83704">MSFSHLISQCSLLGLLLFLLAIVNAVPKSEEFKTYIIHMDHTHKPTSFLTHESWHRSILKSLLSSPADDDNKELLLYSYSHVMHGFSARLTPSQLAEIEESPAHLATFPGSTGKLMTTYSPKFLGLQQNFGIWPAASYGEDVIVGIIDSGIWPERESFNDEGMSPVPQRWKGKCENGTAFSPSYCNRKLIGARSFSKGIRAKGHDISKEEEFDSARDFVGHGSHTASTAVGNYVPGVSHFGYARGTAVGVAPRAHLAIYKVAWLKGQVEAPDALAGMEQAILDGVDIMSLSLSFGNQRSYFTDVIAKGSPSAVEKGIFVVCAAGNAYLYKTVSNVAPWITTVGAGTLDRSFHATMTLGNGVPIEGTSYFPESVFITDIPLYYAKGNLSKAICNDKALDKKDVSGKVVLCDYSTNITTSQQIKEVQRAGAFAAIFLTDASFSLFANQYSIPSLILPTASGTLVKEYVTKVRNPKVKDMRFVLTRYGTKPAPQVANYSSKGPSPVSPGVLKPDILAPGDDVVAAVAPTRPYIQVGKYNLSSDYQLMSGTSMATPHVAGVRALLKSIHPEWSPAAIRSAIMTTAYAEDNTGTVFKSQLLDLEAASPLEFGAGHINPNKAMDPGLIYDMGLQDYIEFVCGLGYTRKQMSVILSRTQWSCSNKSIHDLNYPSFMAVLPTKTRYPVTMKFSRVVTNVGNNKAVYRAYLENIPTGLRVSVKPRTLTFTRKYQTRSFVVSVELDKEFPFVIYGFLKWVDQDSHMVSSPIVAISL</sequence>
<evidence type="ECO:0000256" key="2">
    <source>
        <dbReference type="ARBA" id="ARBA00011073"/>
    </source>
</evidence>
<proteinExistence type="inferred from homology"/>
<dbReference type="OrthoDB" id="206201at2759"/>
<dbReference type="GO" id="GO:0004252">
    <property type="term" value="F:serine-type endopeptidase activity"/>
    <property type="evidence" value="ECO:0007669"/>
    <property type="project" value="UniProtKB-UniRule"/>
</dbReference>
<feature type="domain" description="Subtilisin-like protease fibronectin type-III" evidence="15">
    <location>
        <begin position="662"/>
        <end position="762"/>
    </location>
</feature>
<evidence type="ECO:0000256" key="1">
    <source>
        <dbReference type="ARBA" id="ARBA00004613"/>
    </source>
</evidence>
<dbReference type="Pfam" id="PF05922">
    <property type="entry name" value="Inhibitor_I9"/>
    <property type="match status" value="1"/>
</dbReference>
<dbReference type="InterPro" id="IPR015500">
    <property type="entry name" value="Peptidase_S8_subtilisin-rel"/>
</dbReference>
<evidence type="ECO:0000259" key="15">
    <source>
        <dbReference type="Pfam" id="PF17766"/>
    </source>
</evidence>
<dbReference type="InterPro" id="IPR000209">
    <property type="entry name" value="Peptidase_S8/S53_dom"/>
</dbReference>
<dbReference type="AlphaFoldDB" id="A0A7N2MZU0"/>
<evidence type="ECO:0000256" key="6">
    <source>
        <dbReference type="ARBA" id="ARBA00022801"/>
    </source>
</evidence>
<dbReference type="InterPro" id="IPR003137">
    <property type="entry name" value="PA_domain"/>
</dbReference>
<dbReference type="EnsemblPlants" id="QL11p046880:mrna">
    <property type="protein sequence ID" value="QL11p046880:mrna:CDS:1"/>
    <property type="gene ID" value="QL11p046880"/>
</dbReference>
<dbReference type="GeneID" id="115969149"/>
<evidence type="ECO:0000256" key="11">
    <source>
        <dbReference type="SAM" id="SignalP"/>
    </source>
</evidence>
<evidence type="ECO:0000256" key="10">
    <source>
        <dbReference type="PROSITE-ProRule" id="PRU01240"/>
    </source>
</evidence>
<dbReference type="OMA" id="CQNNTTN"/>
<evidence type="ECO:0000256" key="5">
    <source>
        <dbReference type="ARBA" id="ARBA00022729"/>
    </source>
</evidence>
<feature type="chain" id="PRO_5029497537" evidence="11">
    <location>
        <begin position="26"/>
        <end position="766"/>
    </location>
</feature>
<dbReference type="FunFam" id="3.30.70.80:FF:000003">
    <property type="entry name" value="Subtilisin-like protease SBT1.9"/>
    <property type="match status" value="1"/>
</dbReference>
<dbReference type="GO" id="GO:0006508">
    <property type="term" value="P:proteolysis"/>
    <property type="evidence" value="ECO:0007669"/>
    <property type="project" value="UniProtKB-KW"/>
</dbReference>
<name>A0A7N2MZU0_QUELO</name>
<keyword evidence="5 11" id="KW-0732">Signal</keyword>
<accession>A0A7N2MZU0</accession>
<dbReference type="Gene3D" id="2.60.40.2310">
    <property type="match status" value="1"/>
</dbReference>
<dbReference type="EMBL" id="LRBV02000011">
    <property type="status" value="NOT_ANNOTATED_CDS"/>
    <property type="molecule type" value="Genomic_DNA"/>
</dbReference>
<dbReference type="PRINTS" id="PR00723">
    <property type="entry name" value="SUBTILISIN"/>
</dbReference>
<dbReference type="InterPro" id="IPR036852">
    <property type="entry name" value="Peptidase_S8/S53_dom_sf"/>
</dbReference>
<dbReference type="GO" id="GO:0005576">
    <property type="term" value="C:extracellular region"/>
    <property type="evidence" value="ECO:0007669"/>
    <property type="project" value="UniProtKB-SubCell"/>
</dbReference>
<dbReference type="CDD" id="cd02120">
    <property type="entry name" value="PA_subtilisin_like"/>
    <property type="match status" value="1"/>
</dbReference>
<dbReference type="KEGG" id="qlo:115969149"/>
<keyword evidence="17" id="KW-1185">Reference proteome</keyword>
<evidence type="ECO:0000256" key="7">
    <source>
        <dbReference type="ARBA" id="ARBA00022825"/>
    </source>
</evidence>
<dbReference type="GO" id="GO:0009609">
    <property type="term" value="P:response to symbiotic bacterium"/>
    <property type="evidence" value="ECO:0007669"/>
    <property type="project" value="UniProtKB-ARBA"/>
</dbReference>
<dbReference type="Pfam" id="PF02225">
    <property type="entry name" value="PA"/>
    <property type="match status" value="1"/>
</dbReference>
<keyword evidence="3" id="KW-0964">Secreted</keyword>
<evidence type="ECO:0000313" key="17">
    <source>
        <dbReference type="Proteomes" id="UP000594261"/>
    </source>
</evidence>
<evidence type="ECO:0000259" key="13">
    <source>
        <dbReference type="Pfam" id="PF02225"/>
    </source>
</evidence>
<dbReference type="FunFam" id="3.40.50.200:FF:000006">
    <property type="entry name" value="Subtilisin-like protease SBT1.5"/>
    <property type="match status" value="1"/>
</dbReference>
<dbReference type="InterPro" id="IPR010259">
    <property type="entry name" value="S8pro/Inhibitor_I9"/>
</dbReference>
<dbReference type="Gene3D" id="3.30.70.80">
    <property type="entry name" value="Peptidase S8 propeptide/proteinase inhibitor I9"/>
    <property type="match status" value="1"/>
</dbReference>
<dbReference type="Gene3D" id="3.40.50.200">
    <property type="entry name" value="Peptidase S8/S53 domain"/>
    <property type="match status" value="1"/>
</dbReference>
<evidence type="ECO:0000313" key="16">
    <source>
        <dbReference type="EnsemblPlants" id="QL11p046880:mrna:CDS:1"/>
    </source>
</evidence>
<dbReference type="InterPro" id="IPR023828">
    <property type="entry name" value="Peptidase_S8_Ser-AS"/>
</dbReference>
<keyword evidence="7 10" id="KW-0720">Serine protease</keyword>
<protein>
    <submittedName>
        <fullName evidence="16">Uncharacterized protein</fullName>
    </submittedName>
</protein>
<feature type="signal peptide" evidence="11">
    <location>
        <begin position="1"/>
        <end position="25"/>
    </location>
</feature>
<evidence type="ECO:0000259" key="12">
    <source>
        <dbReference type="Pfam" id="PF00082"/>
    </source>
</evidence>
<dbReference type="Pfam" id="PF00082">
    <property type="entry name" value="Peptidase_S8"/>
    <property type="match status" value="1"/>
</dbReference>
<feature type="active site" description="Charge relay system" evidence="9 10">
    <location>
        <position position="548"/>
    </location>
</feature>
<keyword evidence="8" id="KW-0325">Glycoprotein</keyword>
<organism evidence="16 17">
    <name type="scientific">Quercus lobata</name>
    <name type="common">Valley oak</name>
    <dbReference type="NCBI Taxonomy" id="97700"/>
    <lineage>
        <taxon>Eukaryota</taxon>
        <taxon>Viridiplantae</taxon>
        <taxon>Streptophyta</taxon>
        <taxon>Embryophyta</taxon>
        <taxon>Tracheophyta</taxon>
        <taxon>Spermatophyta</taxon>
        <taxon>Magnoliopsida</taxon>
        <taxon>eudicotyledons</taxon>
        <taxon>Gunneridae</taxon>
        <taxon>Pentapetalae</taxon>
        <taxon>rosids</taxon>
        <taxon>fabids</taxon>
        <taxon>Fagales</taxon>
        <taxon>Fagaceae</taxon>
        <taxon>Quercus</taxon>
    </lineage>
</organism>
<reference evidence="16" key="2">
    <citation type="submission" date="2021-01" db="UniProtKB">
        <authorList>
            <consortium name="EnsemblPlants"/>
        </authorList>
    </citation>
    <scope>IDENTIFICATION</scope>
</reference>
<evidence type="ECO:0000256" key="8">
    <source>
        <dbReference type="ARBA" id="ARBA00023180"/>
    </source>
</evidence>
<dbReference type="InterPro" id="IPR041469">
    <property type="entry name" value="Subtilisin-like_FN3"/>
</dbReference>
<dbReference type="PROSITE" id="PS00138">
    <property type="entry name" value="SUBTILASE_SER"/>
    <property type="match status" value="1"/>
</dbReference>
<comment type="subcellular location">
    <subcellularLocation>
        <location evidence="1">Secreted</location>
    </subcellularLocation>
</comment>